<comment type="caution">
    <text evidence="7">The sequence shown here is derived from an EMBL/GenBank/DDBJ whole genome shotgun (WGS) entry which is preliminary data.</text>
</comment>
<feature type="coiled-coil region" evidence="5">
    <location>
        <begin position="127"/>
        <end position="179"/>
    </location>
</feature>
<sequence length="417" mass="47439">MTSRMAKYSLLLFLMTAVVTILCMLVLVIQITSVAVASANFKRFGIGESSKIAAMQQLAKRKICVDLLPAESVNDNYCDCQDGSDELNTSACSYVLLNSEKPPFDDGVCDCCDGSDEVEGMRVDTCEMEWQRRLKELQERLEVVQNGQITRKAYLTDAVVKVEQLKENLARLAEAYQADHHAFKDLRRREQRDSELRGELEQSYNVLRMKQNMVYIQSRVVDPGTFSDAIWKLAFVELVSQCFSYVVNEKELKGGTPNVIPRTYEMVLCPFQNISQDEPSYPQWAKKERQTKGGITVTDESKEEEEISRPIGLGIWNGWQEPVSFARVQSYNYGDPCANGQERQTRVELSCSTRNRVVSVEEHEMCKYAIHFETPAACDGVEEKELLDEIAQVKQFLSKGQQQDEAKIEQIEGHEEL</sequence>
<dbReference type="SUPFAM" id="SSF50911">
    <property type="entry name" value="Mannose 6-phosphate receptor domain"/>
    <property type="match status" value="1"/>
</dbReference>
<dbReference type="InterPro" id="IPR036607">
    <property type="entry name" value="PRKCSH"/>
</dbReference>
<dbReference type="AlphaFoldDB" id="A0AAV0VA58"/>
<dbReference type="InterPro" id="IPR009011">
    <property type="entry name" value="Man6P_isomerase_rcpt-bd_dom_sf"/>
</dbReference>
<keyword evidence="3" id="KW-0256">Endoplasmic reticulum</keyword>
<dbReference type="Pfam" id="PF13015">
    <property type="entry name" value="PRKCSH_1"/>
    <property type="match status" value="1"/>
</dbReference>
<evidence type="ECO:0000256" key="3">
    <source>
        <dbReference type="ARBA" id="ARBA00022824"/>
    </source>
</evidence>
<proteinExistence type="predicted"/>
<dbReference type="PANTHER" id="PTHR12630:SF1">
    <property type="entry name" value="GLUCOSIDASE 2 SUBUNIT BETA"/>
    <property type="match status" value="1"/>
</dbReference>
<dbReference type="InterPro" id="IPR028146">
    <property type="entry name" value="PRKCSH_N"/>
</dbReference>
<dbReference type="Gene3D" id="2.70.130.10">
    <property type="entry name" value="Mannose-6-phosphate receptor binding domain"/>
    <property type="match status" value="1"/>
</dbReference>
<name>A0AAV0VA58_9STRA</name>
<dbReference type="GO" id="GO:0017177">
    <property type="term" value="C:glucosidase II complex"/>
    <property type="evidence" value="ECO:0007669"/>
    <property type="project" value="TreeGrafter"/>
</dbReference>
<keyword evidence="4" id="KW-1015">Disulfide bond</keyword>
<dbReference type="InterPro" id="IPR039794">
    <property type="entry name" value="Gtb1-like"/>
</dbReference>
<evidence type="ECO:0000256" key="2">
    <source>
        <dbReference type="ARBA" id="ARBA00022729"/>
    </source>
</evidence>
<dbReference type="EMBL" id="CANTFM010002338">
    <property type="protein sequence ID" value="CAI5745976.1"/>
    <property type="molecule type" value="Genomic_DNA"/>
</dbReference>
<dbReference type="PANTHER" id="PTHR12630">
    <property type="entry name" value="N-LINKED OLIGOSACCHARIDE PROCESSING"/>
    <property type="match status" value="1"/>
</dbReference>
<dbReference type="Pfam" id="PF12999">
    <property type="entry name" value="PRKCSH-like"/>
    <property type="match status" value="1"/>
</dbReference>
<dbReference type="PROSITE" id="PS51914">
    <property type="entry name" value="MRH"/>
    <property type="match status" value="1"/>
</dbReference>
<feature type="domain" description="MRH" evidence="6">
    <location>
        <begin position="240"/>
        <end position="380"/>
    </location>
</feature>
<keyword evidence="2" id="KW-0732">Signal</keyword>
<evidence type="ECO:0000259" key="6">
    <source>
        <dbReference type="PROSITE" id="PS51914"/>
    </source>
</evidence>
<evidence type="ECO:0000313" key="8">
    <source>
        <dbReference type="Proteomes" id="UP001162029"/>
    </source>
</evidence>
<dbReference type="InterPro" id="IPR044865">
    <property type="entry name" value="MRH_dom"/>
</dbReference>
<protein>
    <recommendedName>
        <fullName evidence="1">Glucosidase 2 subunit beta</fullName>
    </recommendedName>
</protein>
<dbReference type="Proteomes" id="UP001162029">
    <property type="component" value="Unassembled WGS sequence"/>
</dbReference>
<gene>
    <name evidence="7" type="ORF">PDE001_LOCUS11002</name>
</gene>
<organism evidence="7 8">
    <name type="scientific">Peronospora destructor</name>
    <dbReference type="NCBI Taxonomy" id="86335"/>
    <lineage>
        <taxon>Eukaryota</taxon>
        <taxon>Sar</taxon>
        <taxon>Stramenopiles</taxon>
        <taxon>Oomycota</taxon>
        <taxon>Peronosporomycetes</taxon>
        <taxon>Peronosporales</taxon>
        <taxon>Peronosporaceae</taxon>
        <taxon>Peronospora</taxon>
    </lineage>
</organism>
<keyword evidence="8" id="KW-1185">Reference proteome</keyword>
<accession>A0AAV0VA58</accession>
<evidence type="ECO:0000313" key="7">
    <source>
        <dbReference type="EMBL" id="CAI5745976.1"/>
    </source>
</evidence>
<keyword evidence="5" id="KW-0175">Coiled coil</keyword>
<evidence type="ECO:0000256" key="4">
    <source>
        <dbReference type="ARBA" id="ARBA00023157"/>
    </source>
</evidence>
<evidence type="ECO:0000256" key="1">
    <source>
        <dbReference type="ARBA" id="ARBA00022387"/>
    </source>
</evidence>
<evidence type="ECO:0000256" key="5">
    <source>
        <dbReference type="SAM" id="Coils"/>
    </source>
</evidence>
<reference evidence="7" key="1">
    <citation type="submission" date="2022-12" db="EMBL/GenBank/DDBJ databases">
        <authorList>
            <person name="Webb A."/>
        </authorList>
    </citation>
    <scope>NUCLEOTIDE SEQUENCE</scope>
    <source>
        <strain evidence="7">Pd1</strain>
    </source>
</reference>
<dbReference type="GO" id="GO:0006491">
    <property type="term" value="P:N-glycan processing"/>
    <property type="evidence" value="ECO:0007669"/>
    <property type="project" value="TreeGrafter"/>
</dbReference>